<reference evidence="6" key="2">
    <citation type="journal article" date="2023" name="IMA Fungus">
        <title>Comparative genomic study of the Penicillium genus elucidates a diverse pangenome and 15 lateral gene transfer events.</title>
        <authorList>
            <person name="Petersen C."/>
            <person name="Sorensen T."/>
            <person name="Nielsen M.R."/>
            <person name="Sondergaard T.E."/>
            <person name="Sorensen J.L."/>
            <person name="Fitzpatrick D.A."/>
            <person name="Frisvad J.C."/>
            <person name="Nielsen K.L."/>
        </authorList>
    </citation>
    <scope>NUCLEOTIDE SEQUENCE</scope>
    <source>
        <strain evidence="6">IBT 30069</strain>
    </source>
</reference>
<protein>
    <submittedName>
        <fullName evidence="6">DUF636 domain protein</fullName>
    </submittedName>
</protein>
<evidence type="ECO:0000259" key="5">
    <source>
        <dbReference type="PROSITE" id="PS51891"/>
    </source>
</evidence>
<dbReference type="EMBL" id="JAPQKH010000003">
    <property type="protein sequence ID" value="KAJ5106881.1"/>
    <property type="molecule type" value="Genomic_DNA"/>
</dbReference>
<dbReference type="GO" id="GO:0046872">
    <property type="term" value="F:metal ion binding"/>
    <property type="evidence" value="ECO:0007669"/>
    <property type="project" value="UniProtKB-KW"/>
</dbReference>
<evidence type="ECO:0000256" key="4">
    <source>
        <dbReference type="ARBA" id="ARBA00023239"/>
    </source>
</evidence>
<dbReference type="Gene3D" id="3.90.1590.10">
    <property type="entry name" value="glutathione-dependent formaldehyde- activating enzyme (gfa)"/>
    <property type="match status" value="1"/>
</dbReference>
<evidence type="ECO:0000256" key="2">
    <source>
        <dbReference type="ARBA" id="ARBA00022723"/>
    </source>
</evidence>
<keyword evidence="7" id="KW-1185">Reference proteome</keyword>
<accession>A0A9W9FUW2</accession>
<name>A0A9W9FUW2_9EURO</name>
<evidence type="ECO:0000256" key="3">
    <source>
        <dbReference type="ARBA" id="ARBA00022833"/>
    </source>
</evidence>
<evidence type="ECO:0000313" key="6">
    <source>
        <dbReference type="EMBL" id="KAJ5106881.1"/>
    </source>
</evidence>
<dbReference type="PANTHER" id="PTHR33337">
    <property type="entry name" value="GFA DOMAIN-CONTAINING PROTEIN"/>
    <property type="match status" value="1"/>
</dbReference>
<feature type="domain" description="CENP-V/GFA" evidence="5">
    <location>
        <begin position="7"/>
        <end position="118"/>
    </location>
</feature>
<evidence type="ECO:0000256" key="1">
    <source>
        <dbReference type="ARBA" id="ARBA00005495"/>
    </source>
</evidence>
<dbReference type="AlphaFoldDB" id="A0A9W9FUW2"/>
<proteinExistence type="inferred from homology"/>
<keyword evidence="2" id="KW-0479">Metal-binding</keyword>
<dbReference type="Proteomes" id="UP001149165">
    <property type="component" value="Unassembled WGS sequence"/>
</dbReference>
<dbReference type="SUPFAM" id="SSF51316">
    <property type="entry name" value="Mss4-like"/>
    <property type="match status" value="1"/>
</dbReference>
<dbReference type="PANTHER" id="PTHR33337:SF39">
    <property type="entry name" value="DUF636 DOMAIN PROTEIN (AFU_ORTHOLOGUE AFUA_6G11530)"/>
    <property type="match status" value="1"/>
</dbReference>
<dbReference type="GO" id="GO:0016846">
    <property type="term" value="F:carbon-sulfur lyase activity"/>
    <property type="evidence" value="ECO:0007669"/>
    <property type="project" value="InterPro"/>
</dbReference>
<dbReference type="OrthoDB" id="406544at2759"/>
<evidence type="ECO:0000313" key="7">
    <source>
        <dbReference type="Proteomes" id="UP001149165"/>
    </source>
</evidence>
<comment type="similarity">
    <text evidence="1">Belongs to the Gfa family.</text>
</comment>
<dbReference type="PROSITE" id="PS51891">
    <property type="entry name" value="CENP_V_GFA"/>
    <property type="match status" value="1"/>
</dbReference>
<organism evidence="6 7">
    <name type="scientific">Penicillium angulare</name>
    <dbReference type="NCBI Taxonomy" id="116970"/>
    <lineage>
        <taxon>Eukaryota</taxon>
        <taxon>Fungi</taxon>
        <taxon>Dikarya</taxon>
        <taxon>Ascomycota</taxon>
        <taxon>Pezizomycotina</taxon>
        <taxon>Eurotiomycetes</taxon>
        <taxon>Eurotiomycetidae</taxon>
        <taxon>Eurotiales</taxon>
        <taxon>Aspergillaceae</taxon>
        <taxon>Penicillium</taxon>
    </lineage>
</organism>
<dbReference type="InterPro" id="IPR011057">
    <property type="entry name" value="Mss4-like_sf"/>
</dbReference>
<comment type="caution">
    <text evidence="6">The sequence shown here is derived from an EMBL/GenBank/DDBJ whole genome shotgun (WGS) entry which is preliminary data.</text>
</comment>
<dbReference type="Pfam" id="PF04828">
    <property type="entry name" value="GFA"/>
    <property type="match status" value="1"/>
</dbReference>
<sequence>MTEQKIIKGSCLCRKIRYQITGARVLGLICHCNNCRKSSGSAFLASSYYVKSQVRILEGGEMIRVFEDERTASGNVLNRSFCSNCGSSLFLARSVNGIPGDAVFVSSGTMDLDGEEWVPTKEVWCKDRYSWLHPFHNTDTKSTM</sequence>
<gene>
    <name evidence="6" type="ORF">N7456_003556</name>
</gene>
<dbReference type="InterPro" id="IPR006913">
    <property type="entry name" value="CENP-V/GFA"/>
</dbReference>
<keyword evidence="3" id="KW-0862">Zinc</keyword>
<keyword evidence="4" id="KW-0456">Lyase</keyword>
<reference evidence="6" key="1">
    <citation type="submission" date="2022-11" db="EMBL/GenBank/DDBJ databases">
        <authorList>
            <person name="Petersen C."/>
        </authorList>
    </citation>
    <scope>NUCLEOTIDE SEQUENCE</scope>
    <source>
        <strain evidence="6">IBT 30069</strain>
    </source>
</reference>